<proteinExistence type="predicted"/>
<keyword evidence="1" id="KW-0812">Transmembrane</keyword>
<protein>
    <submittedName>
        <fullName evidence="2">Uncharacterized protein</fullName>
    </submittedName>
</protein>
<evidence type="ECO:0000313" key="2">
    <source>
        <dbReference type="EMBL" id="KAG8200578.1"/>
    </source>
</evidence>
<keyword evidence="1" id="KW-0472">Membrane</keyword>
<keyword evidence="1" id="KW-1133">Transmembrane helix</keyword>
<feature type="transmembrane region" description="Helical" evidence="1">
    <location>
        <begin position="28"/>
        <end position="50"/>
    </location>
</feature>
<accession>A0AAV6VWI2</accession>
<organism evidence="2 3">
    <name type="scientific">Oedothorax gibbosus</name>
    <dbReference type="NCBI Taxonomy" id="931172"/>
    <lineage>
        <taxon>Eukaryota</taxon>
        <taxon>Metazoa</taxon>
        <taxon>Ecdysozoa</taxon>
        <taxon>Arthropoda</taxon>
        <taxon>Chelicerata</taxon>
        <taxon>Arachnida</taxon>
        <taxon>Araneae</taxon>
        <taxon>Araneomorphae</taxon>
        <taxon>Entelegynae</taxon>
        <taxon>Araneoidea</taxon>
        <taxon>Linyphiidae</taxon>
        <taxon>Erigoninae</taxon>
        <taxon>Oedothorax</taxon>
    </lineage>
</organism>
<sequence length="122" mass="13956">MPRDNQRKCVCGELVSVTTHHLLVRGRLLIVVTCVVLLWRYIVCVTWRIIPLDFFTAQDPGPLMLISDAERRMHEEDMYGDMTGMMMTSLVSSSPASHNMHQDDGKKKLRDMVKFMAASQTD</sequence>
<evidence type="ECO:0000256" key="1">
    <source>
        <dbReference type="SAM" id="Phobius"/>
    </source>
</evidence>
<gene>
    <name evidence="2" type="ORF">JTE90_000649</name>
</gene>
<name>A0AAV6VWI2_9ARAC</name>
<reference evidence="2 3" key="1">
    <citation type="journal article" date="2022" name="Nat. Ecol. Evol.">
        <title>A masculinizing supergene underlies an exaggerated male reproductive morph in a spider.</title>
        <authorList>
            <person name="Hendrickx F."/>
            <person name="De Corte Z."/>
            <person name="Sonet G."/>
            <person name="Van Belleghem S.M."/>
            <person name="Kostlbacher S."/>
            <person name="Vangestel C."/>
        </authorList>
    </citation>
    <scope>NUCLEOTIDE SEQUENCE [LARGE SCALE GENOMIC DNA]</scope>
    <source>
        <strain evidence="2">W744_W776</strain>
    </source>
</reference>
<evidence type="ECO:0000313" key="3">
    <source>
        <dbReference type="Proteomes" id="UP000827092"/>
    </source>
</evidence>
<dbReference type="AlphaFoldDB" id="A0AAV6VWI2"/>
<comment type="caution">
    <text evidence="2">The sequence shown here is derived from an EMBL/GenBank/DDBJ whole genome shotgun (WGS) entry which is preliminary data.</text>
</comment>
<dbReference type="Proteomes" id="UP000827092">
    <property type="component" value="Unassembled WGS sequence"/>
</dbReference>
<keyword evidence="3" id="KW-1185">Reference proteome</keyword>
<dbReference type="EMBL" id="JAFNEN010000015">
    <property type="protein sequence ID" value="KAG8200578.1"/>
    <property type="molecule type" value="Genomic_DNA"/>
</dbReference>